<evidence type="ECO:0000256" key="7">
    <source>
        <dbReference type="ARBA" id="ARBA00023242"/>
    </source>
</evidence>
<evidence type="ECO:0000256" key="1">
    <source>
        <dbReference type="ARBA" id="ARBA00004123"/>
    </source>
</evidence>
<evidence type="ECO:0000256" key="9">
    <source>
        <dbReference type="SAM" id="MobiDB-lite"/>
    </source>
</evidence>
<keyword evidence="12" id="KW-1185">Reference proteome</keyword>
<feature type="region of interest" description="Disordered" evidence="9">
    <location>
        <begin position="139"/>
        <end position="158"/>
    </location>
</feature>
<keyword evidence="7" id="KW-0539">Nucleus</keyword>
<feature type="compositionally biased region" description="Acidic residues" evidence="9">
    <location>
        <begin position="284"/>
        <end position="293"/>
    </location>
</feature>
<evidence type="ECO:0000256" key="3">
    <source>
        <dbReference type="ARBA" id="ARBA00022771"/>
    </source>
</evidence>
<dbReference type="GO" id="GO:0008270">
    <property type="term" value="F:zinc ion binding"/>
    <property type="evidence" value="ECO:0007669"/>
    <property type="project" value="UniProtKB-KW"/>
</dbReference>
<feature type="domain" description="C2H2-type" evidence="10">
    <location>
        <begin position="423"/>
        <end position="449"/>
    </location>
</feature>
<dbReference type="GO" id="GO:0006357">
    <property type="term" value="P:regulation of transcription by RNA polymerase II"/>
    <property type="evidence" value="ECO:0007669"/>
    <property type="project" value="TreeGrafter"/>
</dbReference>
<evidence type="ECO:0000259" key="10">
    <source>
        <dbReference type="PROSITE" id="PS50157"/>
    </source>
</evidence>
<dbReference type="SMART" id="SM00355">
    <property type="entry name" value="ZnF_C2H2"/>
    <property type="match status" value="5"/>
</dbReference>
<evidence type="ECO:0000256" key="4">
    <source>
        <dbReference type="ARBA" id="ARBA00022833"/>
    </source>
</evidence>
<dbReference type="Gene3D" id="3.30.160.60">
    <property type="entry name" value="Classic Zinc Finger"/>
    <property type="match status" value="1"/>
</dbReference>
<dbReference type="Proteomes" id="UP001142055">
    <property type="component" value="Chromosome 3"/>
</dbReference>
<evidence type="ECO:0000313" key="11">
    <source>
        <dbReference type="EMBL" id="KAJ6217612.1"/>
    </source>
</evidence>
<feature type="compositionally biased region" description="Basic residues" evidence="9">
    <location>
        <begin position="218"/>
        <end position="232"/>
    </location>
</feature>
<feature type="compositionally biased region" description="Low complexity" evidence="9">
    <location>
        <begin position="274"/>
        <end position="283"/>
    </location>
</feature>
<dbReference type="PANTHER" id="PTHR46179:SF13">
    <property type="entry name" value="C2H2-TYPE DOMAIN-CONTAINING PROTEIN"/>
    <property type="match status" value="1"/>
</dbReference>
<reference evidence="11" key="1">
    <citation type="submission" date="2022-12" db="EMBL/GenBank/DDBJ databases">
        <title>Genome assemblies of Blomia tropicalis.</title>
        <authorList>
            <person name="Cui Y."/>
        </authorList>
    </citation>
    <scope>NUCLEOTIDE SEQUENCE</scope>
    <source>
        <tissue evidence="11">Adult mites</tissue>
    </source>
</reference>
<keyword evidence="2" id="KW-0479">Metal-binding</keyword>
<feature type="region of interest" description="Disordered" evidence="9">
    <location>
        <begin position="202"/>
        <end position="293"/>
    </location>
</feature>
<accession>A0A9Q0M2D4</accession>
<dbReference type="AlphaFoldDB" id="A0A9Q0M2D4"/>
<protein>
    <recommendedName>
        <fullName evidence="10">C2H2-type domain-containing protein</fullName>
    </recommendedName>
</protein>
<sequence length="567" mass="64175">MAPPSVGGTKCPSRIMINRKLDRKREDVKRDFQQSMGRIIDDLFEWFKTELKPMMDNGRGSATIPMEIDDVMEHSIVVDTIQLQLQQSPPKTMPDMVKRRRGRPPKRQPKNVSETVVSNANQDIPVVAPEPNILLPNIDDPIKPSIKRKSSRGRSIRGRKRAKIVLRNSRSLDRKEEEGMGLGSVETSLEDRKDIDFVANNTNQLNRTIPRGANVASRRGRRSRGGRGRVRSQRIQISNKCEPEPLPENLEIQTNQPLTDSLKPNLMERPSTVNEDSSSSNDNSNDDEEDNGQLDDGVCRLIRLDCFETGCNNVSLTKNELHRHMRLIHGKLPYSCLVAGCEYRLKTRKQWIQHVEQLHSTIERGKWICGKCDHPYSTHSALINHSNLEHVRGQFQCGRHGCQFGGPSRSSIFSHQRSCTAKFRCTIDSESCQREFSSSVELRQHKRTHHLTGMASNVKPQISTNSSVPLVLAVKSSSINRNNVSIDQKNDNLKTTIVNPEIPKPEMIPLPPISTIVELHHPSIHTSCDPLQLQVAKPIVEKAQIELNPIETLPSCSLIWRTIRKID</sequence>
<feature type="compositionally biased region" description="Basic residues" evidence="9">
    <location>
        <begin position="98"/>
        <end position="109"/>
    </location>
</feature>
<keyword evidence="6" id="KW-0804">Transcription</keyword>
<dbReference type="PROSITE" id="PS00028">
    <property type="entry name" value="ZINC_FINGER_C2H2_1"/>
    <property type="match status" value="1"/>
</dbReference>
<feature type="region of interest" description="Disordered" evidence="9">
    <location>
        <begin position="86"/>
        <end position="118"/>
    </location>
</feature>
<dbReference type="InterPro" id="IPR051061">
    <property type="entry name" value="Zinc_finger_trans_reg"/>
</dbReference>
<evidence type="ECO:0000256" key="5">
    <source>
        <dbReference type="ARBA" id="ARBA00023015"/>
    </source>
</evidence>
<keyword evidence="4" id="KW-0862">Zinc</keyword>
<dbReference type="PROSITE" id="PS50157">
    <property type="entry name" value="ZINC_FINGER_C2H2_2"/>
    <property type="match status" value="1"/>
</dbReference>
<proteinExistence type="predicted"/>
<name>A0A9Q0M2D4_BLOTA</name>
<evidence type="ECO:0000313" key="12">
    <source>
        <dbReference type="Proteomes" id="UP001142055"/>
    </source>
</evidence>
<dbReference type="InterPro" id="IPR013087">
    <property type="entry name" value="Znf_C2H2_type"/>
</dbReference>
<comment type="subcellular location">
    <subcellularLocation>
        <location evidence="1">Nucleus</location>
    </subcellularLocation>
</comment>
<feature type="compositionally biased region" description="Basic residues" evidence="9">
    <location>
        <begin position="145"/>
        <end position="158"/>
    </location>
</feature>
<keyword evidence="5" id="KW-0805">Transcription regulation</keyword>
<dbReference type="GO" id="GO:0005634">
    <property type="term" value="C:nucleus"/>
    <property type="evidence" value="ECO:0007669"/>
    <property type="project" value="UniProtKB-SubCell"/>
</dbReference>
<evidence type="ECO:0000256" key="6">
    <source>
        <dbReference type="ARBA" id="ARBA00023163"/>
    </source>
</evidence>
<organism evidence="11 12">
    <name type="scientific">Blomia tropicalis</name>
    <name type="common">Mite</name>
    <dbReference type="NCBI Taxonomy" id="40697"/>
    <lineage>
        <taxon>Eukaryota</taxon>
        <taxon>Metazoa</taxon>
        <taxon>Ecdysozoa</taxon>
        <taxon>Arthropoda</taxon>
        <taxon>Chelicerata</taxon>
        <taxon>Arachnida</taxon>
        <taxon>Acari</taxon>
        <taxon>Acariformes</taxon>
        <taxon>Sarcoptiformes</taxon>
        <taxon>Astigmata</taxon>
        <taxon>Glycyphagoidea</taxon>
        <taxon>Echimyopodidae</taxon>
        <taxon>Blomia</taxon>
    </lineage>
</organism>
<evidence type="ECO:0000256" key="2">
    <source>
        <dbReference type="ARBA" id="ARBA00022723"/>
    </source>
</evidence>
<dbReference type="EMBL" id="JAPWDV010000003">
    <property type="protein sequence ID" value="KAJ6217612.1"/>
    <property type="molecule type" value="Genomic_DNA"/>
</dbReference>
<keyword evidence="3 8" id="KW-0863">Zinc-finger</keyword>
<gene>
    <name evidence="11" type="ORF">RDWZM_008769</name>
</gene>
<comment type="caution">
    <text evidence="11">The sequence shown here is derived from an EMBL/GenBank/DDBJ whole genome shotgun (WGS) entry which is preliminary data.</text>
</comment>
<dbReference type="PANTHER" id="PTHR46179">
    <property type="entry name" value="ZINC FINGER PROTEIN"/>
    <property type="match status" value="1"/>
</dbReference>
<evidence type="ECO:0000256" key="8">
    <source>
        <dbReference type="PROSITE-ProRule" id="PRU00042"/>
    </source>
</evidence>